<evidence type="ECO:0000256" key="2">
    <source>
        <dbReference type="ARBA" id="ARBA00011900"/>
    </source>
</evidence>
<protein>
    <recommendedName>
        <fullName evidence="2">site-specific DNA-methyltransferase (adenine-specific)</fullName>
        <ecNumber evidence="2">2.1.1.72</ecNumber>
    </recommendedName>
</protein>
<dbReference type="SUPFAM" id="SSF53335">
    <property type="entry name" value="S-adenosyl-L-methionine-dependent methyltransferases"/>
    <property type="match status" value="1"/>
</dbReference>
<sequence length="277" mass="32211">MQKSFKAAPLPFQGQKRNFVNEFSKALEQFPKDAIYVDLFGGSGLLSRVTKDVHPEARVIFNDYDNFSQRLNSIPETNRLLAELRKITTGVKRQSKIPNDIRDIVLDAVKAHENEFGYLDYITLSSSLLFSGKYAKDFKDFSKHTMYNTVRKSAISSAEGYLTGLEIIRKDYKEVYAEFKGQEVIYLLDPPYLSTDTASYNSDKYWKLRDYLDVLELLEGSKYFYFTSNKSSIVELMEWFETTTLVENPFKWSTTTTRENSVNYQHKYDDIMIYKGV</sequence>
<dbReference type="PANTHER" id="PTHR30481:SF3">
    <property type="entry name" value="DNA ADENINE METHYLASE"/>
    <property type="match status" value="1"/>
</dbReference>
<evidence type="ECO:0000256" key="1">
    <source>
        <dbReference type="ARBA" id="ARBA00006594"/>
    </source>
</evidence>
<keyword evidence="3 7" id="KW-0489">Methyltransferase</keyword>
<name>A0ABS8GQA1_9FLAO</name>
<dbReference type="InterPro" id="IPR029063">
    <property type="entry name" value="SAM-dependent_MTases_sf"/>
</dbReference>
<evidence type="ECO:0000256" key="6">
    <source>
        <dbReference type="ARBA" id="ARBA00047942"/>
    </source>
</evidence>
<dbReference type="EC" id="2.1.1.72" evidence="2"/>
<evidence type="ECO:0000313" key="8">
    <source>
        <dbReference type="Proteomes" id="UP001197770"/>
    </source>
</evidence>
<keyword evidence="4" id="KW-0808">Transferase</keyword>
<dbReference type="Proteomes" id="UP001197770">
    <property type="component" value="Unassembled WGS sequence"/>
</dbReference>
<dbReference type="EMBL" id="JAJGMW010000002">
    <property type="protein sequence ID" value="MCC4211336.1"/>
    <property type="molecule type" value="Genomic_DNA"/>
</dbReference>
<dbReference type="Pfam" id="PF02086">
    <property type="entry name" value="MethyltransfD12"/>
    <property type="match status" value="1"/>
</dbReference>
<dbReference type="PANTHER" id="PTHR30481">
    <property type="entry name" value="DNA ADENINE METHYLASE"/>
    <property type="match status" value="1"/>
</dbReference>
<keyword evidence="5" id="KW-0949">S-adenosyl-L-methionine</keyword>
<dbReference type="RefSeq" id="WP_228228457.1">
    <property type="nucleotide sequence ID" value="NZ_JAJGMW010000002.1"/>
</dbReference>
<dbReference type="Gene3D" id="1.10.1020.10">
    <property type="entry name" value="Adenine-specific Methyltransferase, Domain 2"/>
    <property type="match status" value="1"/>
</dbReference>
<evidence type="ECO:0000313" key="7">
    <source>
        <dbReference type="EMBL" id="MCC4211336.1"/>
    </source>
</evidence>
<evidence type="ECO:0000256" key="4">
    <source>
        <dbReference type="ARBA" id="ARBA00022679"/>
    </source>
</evidence>
<dbReference type="GO" id="GO:0032259">
    <property type="term" value="P:methylation"/>
    <property type="evidence" value="ECO:0007669"/>
    <property type="project" value="UniProtKB-KW"/>
</dbReference>
<proteinExistence type="inferred from homology"/>
<comment type="caution">
    <text evidence="7">The sequence shown here is derived from an EMBL/GenBank/DDBJ whole genome shotgun (WGS) entry which is preliminary data.</text>
</comment>
<reference evidence="7 8" key="1">
    <citation type="submission" date="2021-11" db="EMBL/GenBank/DDBJ databases">
        <title>Seasonal and diel survey of microbial diversity of the Tyrrhenian coast.</title>
        <authorList>
            <person name="Gattoni G."/>
            <person name="Corral P."/>
        </authorList>
    </citation>
    <scope>NUCLEOTIDE SEQUENCE [LARGE SCALE GENOMIC DNA]</scope>
    <source>
        <strain evidence="7 8">Mr9</strain>
    </source>
</reference>
<evidence type="ECO:0000256" key="3">
    <source>
        <dbReference type="ARBA" id="ARBA00022603"/>
    </source>
</evidence>
<organism evidence="7 8">
    <name type="scientific">Leeuwenhoekiella parthenopeia</name>
    <dbReference type="NCBI Taxonomy" id="2890320"/>
    <lineage>
        <taxon>Bacteria</taxon>
        <taxon>Pseudomonadati</taxon>
        <taxon>Bacteroidota</taxon>
        <taxon>Flavobacteriia</taxon>
        <taxon>Flavobacteriales</taxon>
        <taxon>Flavobacteriaceae</taxon>
        <taxon>Leeuwenhoekiella</taxon>
    </lineage>
</organism>
<keyword evidence="8" id="KW-1185">Reference proteome</keyword>
<accession>A0ABS8GQA1</accession>
<dbReference type="Gene3D" id="3.40.50.150">
    <property type="entry name" value="Vaccinia Virus protein VP39"/>
    <property type="match status" value="1"/>
</dbReference>
<dbReference type="InterPro" id="IPR023095">
    <property type="entry name" value="Ade_MeTrfase_dom_2"/>
</dbReference>
<comment type="catalytic activity">
    <reaction evidence="6">
        <text>a 2'-deoxyadenosine in DNA + S-adenosyl-L-methionine = an N(6)-methyl-2'-deoxyadenosine in DNA + S-adenosyl-L-homocysteine + H(+)</text>
        <dbReference type="Rhea" id="RHEA:15197"/>
        <dbReference type="Rhea" id="RHEA-COMP:12418"/>
        <dbReference type="Rhea" id="RHEA-COMP:12419"/>
        <dbReference type="ChEBI" id="CHEBI:15378"/>
        <dbReference type="ChEBI" id="CHEBI:57856"/>
        <dbReference type="ChEBI" id="CHEBI:59789"/>
        <dbReference type="ChEBI" id="CHEBI:90615"/>
        <dbReference type="ChEBI" id="CHEBI:90616"/>
        <dbReference type="EC" id="2.1.1.72"/>
    </reaction>
</comment>
<gene>
    <name evidence="7" type="ORF">LLW17_01280</name>
</gene>
<comment type="similarity">
    <text evidence="1">Belongs to the N(4)/N(6)-methyltransferase family.</text>
</comment>
<dbReference type="GO" id="GO:0008168">
    <property type="term" value="F:methyltransferase activity"/>
    <property type="evidence" value="ECO:0007669"/>
    <property type="project" value="UniProtKB-KW"/>
</dbReference>
<evidence type="ECO:0000256" key="5">
    <source>
        <dbReference type="ARBA" id="ARBA00022691"/>
    </source>
</evidence>
<dbReference type="InterPro" id="IPR012327">
    <property type="entry name" value="MeTrfase_D12"/>
</dbReference>